<dbReference type="Proteomes" id="UP001446871">
    <property type="component" value="Unassembled WGS sequence"/>
</dbReference>
<gene>
    <name evidence="1" type="ORF">PG996_012134</name>
</gene>
<protein>
    <submittedName>
        <fullName evidence="1">Uncharacterized protein</fullName>
    </submittedName>
</protein>
<accession>A0ABR1U4E7</accession>
<reference evidence="1 2" key="1">
    <citation type="submission" date="2023-01" db="EMBL/GenBank/DDBJ databases">
        <title>Analysis of 21 Apiospora genomes using comparative genomics revels a genus with tremendous synthesis potential of carbohydrate active enzymes and secondary metabolites.</title>
        <authorList>
            <person name="Sorensen T."/>
        </authorList>
    </citation>
    <scope>NUCLEOTIDE SEQUENCE [LARGE SCALE GENOMIC DNA]</scope>
    <source>
        <strain evidence="1 2">CBS 83171</strain>
    </source>
</reference>
<comment type="caution">
    <text evidence="1">The sequence shown here is derived from an EMBL/GenBank/DDBJ whole genome shotgun (WGS) entry which is preliminary data.</text>
</comment>
<organism evidence="1 2">
    <name type="scientific">Apiospora saccharicola</name>
    <dbReference type="NCBI Taxonomy" id="335842"/>
    <lineage>
        <taxon>Eukaryota</taxon>
        <taxon>Fungi</taxon>
        <taxon>Dikarya</taxon>
        <taxon>Ascomycota</taxon>
        <taxon>Pezizomycotina</taxon>
        <taxon>Sordariomycetes</taxon>
        <taxon>Xylariomycetidae</taxon>
        <taxon>Amphisphaeriales</taxon>
        <taxon>Apiosporaceae</taxon>
        <taxon>Apiospora</taxon>
    </lineage>
</organism>
<evidence type="ECO:0000313" key="2">
    <source>
        <dbReference type="Proteomes" id="UP001446871"/>
    </source>
</evidence>
<evidence type="ECO:0000313" key="1">
    <source>
        <dbReference type="EMBL" id="KAK8052833.1"/>
    </source>
</evidence>
<dbReference type="EMBL" id="JAQQWM010000008">
    <property type="protein sequence ID" value="KAK8052833.1"/>
    <property type="molecule type" value="Genomic_DNA"/>
</dbReference>
<proteinExistence type="predicted"/>
<keyword evidence="2" id="KW-1185">Reference proteome</keyword>
<name>A0ABR1U4E7_9PEZI</name>
<sequence length="81" mass="8598">MVKRELNGLHITVLVSNVGGGIKNPLMSEFTGNSSFVLPKHRSRQQGVTLRDAPDARPAAHVSEELYGGGALIISVGSMAR</sequence>